<comment type="caution">
    <text evidence="1">The sequence shown here is derived from an EMBL/GenBank/DDBJ whole genome shotgun (WGS) entry which is preliminary data.</text>
</comment>
<gene>
    <name evidence="1" type="ORF">BS47DRAFT_1367564</name>
</gene>
<evidence type="ECO:0000313" key="1">
    <source>
        <dbReference type="EMBL" id="KAF9506155.1"/>
    </source>
</evidence>
<name>A0A9P6DQ09_9AGAM</name>
<evidence type="ECO:0000313" key="2">
    <source>
        <dbReference type="Proteomes" id="UP000886523"/>
    </source>
</evidence>
<reference evidence="1" key="1">
    <citation type="journal article" date="2020" name="Nat. Commun.">
        <title>Large-scale genome sequencing of mycorrhizal fungi provides insights into the early evolution of symbiotic traits.</title>
        <authorList>
            <person name="Miyauchi S."/>
            <person name="Kiss E."/>
            <person name="Kuo A."/>
            <person name="Drula E."/>
            <person name="Kohler A."/>
            <person name="Sanchez-Garcia M."/>
            <person name="Morin E."/>
            <person name="Andreopoulos B."/>
            <person name="Barry K.W."/>
            <person name="Bonito G."/>
            <person name="Buee M."/>
            <person name="Carver A."/>
            <person name="Chen C."/>
            <person name="Cichocki N."/>
            <person name="Clum A."/>
            <person name="Culley D."/>
            <person name="Crous P.W."/>
            <person name="Fauchery L."/>
            <person name="Girlanda M."/>
            <person name="Hayes R.D."/>
            <person name="Keri Z."/>
            <person name="LaButti K."/>
            <person name="Lipzen A."/>
            <person name="Lombard V."/>
            <person name="Magnuson J."/>
            <person name="Maillard F."/>
            <person name="Murat C."/>
            <person name="Nolan M."/>
            <person name="Ohm R.A."/>
            <person name="Pangilinan J."/>
            <person name="Pereira M.F."/>
            <person name="Perotto S."/>
            <person name="Peter M."/>
            <person name="Pfister S."/>
            <person name="Riley R."/>
            <person name="Sitrit Y."/>
            <person name="Stielow J.B."/>
            <person name="Szollosi G."/>
            <person name="Zifcakova L."/>
            <person name="Stursova M."/>
            <person name="Spatafora J.W."/>
            <person name="Tedersoo L."/>
            <person name="Vaario L.M."/>
            <person name="Yamada A."/>
            <person name="Yan M."/>
            <person name="Wang P."/>
            <person name="Xu J."/>
            <person name="Bruns T."/>
            <person name="Baldrian P."/>
            <person name="Vilgalys R."/>
            <person name="Dunand C."/>
            <person name="Henrissat B."/>
            <person name="Grigoriev I.V."/>
            <person name="Hibbett D."/>
            <person name="Nagy L.G."/>
            <person name="Martin F.M."/>
        </authorList>
    </citation>
    <scope>NUCLEOTIDE SEQUENCE</scope>
    <source>
        <strain evidence="1">UP504</strain>
    </source>
</reference>
<dbReference type="EMBL" id="MU129122">
    <property type="protein sequence ID" value="KAF9506155.1"/>
    <property type="molecule type" value="Genomic_DNA"/>
</dbReference>
<sequence length="101" mass="11130">MCDPFPSSCFSSGLYRALQSRHSTLFFSDGSEDDVVSNEPSQWKMKTTAANRTGRADRMKTTKWIYEVGGARLTVRLANIHLIPAGVQEAVGRTPVPFHAA</sequence>
<protein>
    <submittedName>
        <fullName evidence="1">Uncharacterized protein</fullName>
    </submittedName>
</protein>
<accession>A0A9P6DQ09</accession>
<proteinExistence type="predicted"/>
<dbReference type="Proteomes" id="UP000886523">
    <property type="component" value="Unassembled WGS sequence"/>
</dbReference>
<dbReference type="AlphaFoldDB" id="A0A9P6DQ09"/>
<organism evidence="1 2">
    <name type="scientific">Hydnum rufescens UP504</name>
    <dbReference type="NCBI Taxonomy" id="1448309"/>
    <lineage>
        <taxon>Eukaryota</taxon>
        <taxon>Fungi</taxon>
        <taxon>Dikarya</taxon>
        <taxon>Basidiomycota</taxon>
        <taxon>Agaricomycotina</taxon>
        <taxon>Agaricomycetes</taxon>
        <taxon>Cantharellales</taxon>
        <taxon>Hydnaceae</taxon>
        <taxon>Hydnum</taxon>
    </lineage>
</organism>
<keyword evidence="2" id="KW-1185">Reference proteome</keyword>